<dbReference type="SMART" id="SM00380">
    <property type="entry name" value="AP2"/>
    <property type="match status" value="1"/>
</dbReference>
<dbReference type="GO" id="GO:0009873">
    <property type="term" value="P:ethylene-activated signaling pathway"/>
    <property type="evidence" value="ECO:0007669"/>
    <property type="project" value="InterPro"/>
</dbReference>
<dbReference type="Proteomes" id="UP001497516">
    <property type="component" value="Chromosome 5"/>
</dbReference>
<accession>A0AAV2EM07</accession>
<dbReference type="GO" id="GO:0005634">
    <property type="term" value="C:nucleus"/>
    <property type="evidence" value="ECO:0007669"/>
    <property type="project" value="UniProtKB-SubCell"/>
</dbReference>
<name>A0AAV2EM07_9ROSI</name>
<dbReference type="PANTHER" id="PTHR31190:SF287">
    <property type="entry name" value="DEVELOPMENT RELATED ERF PROTEIN"/>
    <property type="match status" value="1"/>
</dbReference>
<dbReference type="GO" id="GO:0003677">
    <property type="term" value="F:DNA binding"/>
    <property type="evidence" value="ECO:0007669"/>
    <property type="project" value="UniProtKB-KW"/>
</dbReference>
<dbReference type="EMBL" id="OZ034818">
    <property type="protein sequence ID" value="CAL1386859.1"/>
    <property type="molecule type" value="Genomic_DNA"/>
</dbReference>
<evidence type="ECO:0000259" key="8">
    <source>
        <dbReference type="PROSITE" id="PS51032"/>
    </source>
</evidence>
<evidence type="ECO:0000256" key="7">
    <source>
        <dbReference type="SAM" id="MobiDB-lite"/>
    </source>
</evidence>
<dbReference type="PANTHER" id="PTHR31190">
    <property type="entry name" value="DNA-BINDING DOMAIN"/>
    <property type="match status" value="1"/>
</dbReference>
<evidence type="ECO:0000256" key="6">
    <source>
        <dbReference type="ARBA" id="ARBA00024343"/>
    </source>
</evidence>
<comment type="similarity">
    <text evidence="6">Belongs to the AP2/ERF transcription factor family. ERF subfamily.</text>
</comment>
<evidence type="ECO:0000256" key="5">
    <source>
        <dbReference type="ARBA" id="ARBA00023242"/>
    </source>
</evidence>
<dbReference type="FunFam" id="3.30.730.10:FF:000001">
    <property type="entry name" value="Ethylene-responsive transcription factor 2"/>
    <property type="match status" value="1"/>
</dbReference>
<keyword evidence="5" id="KW-0539">Nucleus</keyword>
<keyword evidence="3" id="KW-0238">DNA-binding</keyword>
<evidence type="ECO:0000256" key="1">
    <source>
        <dbReference type="ARBA" id="ARBA00004123"/>
    </source>
</evidence>
<dbReference type="Pfam" id="PF00847">
    <property type="entry name" value="AP2"/>
    <property type="match status" value="1"/>
</dbReference>
<dbReference type="Gene3D" id="3.30.730.10">
    <property type="entry name" value="AP2/ERF domain"/>
    <property type="match status" value="1"/>
</dbReference>
<comment type="subcellular location">
    <subcellularLocation>
        <location evidence="1">Nucleus</location>
    </subcellularLocation>
</comment>
<feature type="domain" description="AP2/ERF" evidence="8">
    <location>
        <begin position="119"/>
        <end position="177"/>
    </location>
</feature>
<evidence type="ECO:0000256" key="3">
    <source>
        <dbReference type="ARBA" id="ARBA00023125"/>
    </source>
</evidence>
<keyword evidence="10" id="KW-1185">Reference proteome</keyword>
<dbReference type="GO" id="GO:0003700">
    <property type="term" value="F:DNA-binding transcription factor activity"/>
    <property type="evidence" value="ECO:0007669"/>
    <property type="project" value="InterPro"/>
</dbReference>
<evidence type="ECO:0000313" key="9">
    <source>
        <dbReference type="EMBL" id="CAL1386859.1"/>
    </source>
</evidence>
<dbReference type="PROSITE" id="PS51032">
    <property type="entry name" value="AP2_ERF"/>
    <property type="match status" value="1"/>
</dbReference>
<evidence type="ECO:0000256" key="2">
    <source>
        <dbReference type="ARBA" id="ARBA00023015"/>
    </source>
</evidence>
<keyword evidence="4" id="KW-0804">Transcription</keyword>
<reference evidence="9 10" key="1">
    <citation type="submission" date="2024-04" db="EMBL/GenBank/DDBJ databases">
        <authorList>
            <person name="Fracassetti M."/>
        </authorList>
    </citation>
    <scope>NUCLEOTIDE SEQUENCE [LARGE SCALE GENOMIC DNA]</scope>
</reference>
<organism evidence="9 10">
    <name type="scientific">Linum trigynum</name>
    <dbReference type="NCBI Taxonomy" id="586398"/>
    <lineage>
        <taxon>Eukaryota</taxon>
        <taxon>Viridiplantae</taxon>
        <taxon>Streptophyta</taxon>
        <taxon>Embryophyta</taxon>
        <taxon>Tracheophyta</taxon>
        <taxon>Spermatophyta</taxon>
        <taxon>Magnoliopsida</taxon>
        <taxon>eudicotyledons</taxon>
        <taxon>Gunneridae</taxon>
        <taxon>Pentapetalae</taxon>
        <taxon>rosids</taxon>
        <taxon>fabids</taxon>
        <taxon>Malpighiales</taxon>
        <taxon>Linaceae</taxon>
        <taxon>Linum</taxon>
    </lineage>
</organism>
<dbReference type="CDD" id="cd00018">
    <property type="entry name" value="AP2"/>
    <property type="match status" value="1"/>
</dbReference>
<dbReference type="AlphaFoldDB" id="A0AAV2EM07"/>
<feature type="region of interest" description="Disordered" evidence="7">
    <location>
        <begin position="194"/>
        <end position="219"/>
    </location>
</feature>
<protein>
    <recommendedName>
        <fullName evidence="8">AP2/ERF domain-containing protein</fullName>
    </recommendedName>
</protein>
<evidence type="ECO:0000313" key="10">
    <source>
        <dbReference type="Proteomes" id="UP001497516"/>
    </source>
</evidence>
<dbReference type="InterPro" id="IPR001471">
    <property type="entry name" value="AP2/ERF_dom"/>
</dbReference>
<dbReference type="InterPro" id="IPR036955">
    <property type="entry name" value="AP2/ERF_dom_sf"/>
</dbReference>
<dbReference type="SUPFAM" id="SSF54171">
    <property type="entry name" value="DNA-binding domain"/>
    <property type="match status" value="1"/>
</dbReference>
<evidence type="ECO:0000256" key="4">
    <source>
        <dbReference type="ARBA" id="ARBA00023163"/>
    </source>
</evidence>
<sequence length="263" mass="28392">MYPHHNLHGATTWDSNLTLVDWMFPQPETTSPASSTFHPLQPESGGWGELPLKPETSAEDTIIYGALSEAAQFGWSWNYSPSPPNAVVKEETVVVSVPSSADNTDPQTAPFKKREKKMLYRGVRRRPWGKYAAEIRDPNKNGARLWLGTYDAPEGAALAYDRAAYRIRGAKAKLNFPHLVGTSGWELGRVVAGSGSGKRRVGGADSEVETTPPSDVGSEGYGMPPAAAAAGVASSRTIEFGGRSDDFSVLMGSWMVNSQSFVD</sequence>
<gene>
    <name evidence="9" type="ORF">LTRI10_LOCUS27875</name>
</gene>
<keyword evidence="2" id="KW-0805">Transcription regulation</keyword>
<dbReference type="PRINTS" id="PR00367">
    <property type="entry name" value="ETHRSPELEMNT"/>
</dbReference>
<dbReference type="InterPro" id="IPR016177">
    <property type="entry name" value="DNA-bd_dom_sf"/>
</dbReference>
<proteinExistence type="inferred from homology"/>
<dbReference type="InterPro" id="IPR044808">
    <property type="entry name" value="ERF_plant"/>
</dbReference>